<comment type="subcellular location">
    <subcellularLocation>
        <location evidence="1">Secreted</location>
    </subcellularLocation>
</comment>
<dbReference type="CDD" id="cd10918">
    <property type="entry name" value="CE4_NodB_like_5s_6s"/>
    <property type="match status" value="1"/>
</dbReference>
<comment type="caution">
    <text evidence="4">The sequence shown here is derived from an EMBL/GenBank/DDBJ whole genome shotgun (WGS) entry which is preliminary data.</text>
</comment>
<dbReference type="GO" id="GO:0005975">
    <property type="term" value="P:carbohydrate metabolic process"/>
    <property type="evidence" value="ECO:0007669"/>
    <property type="project" value="InterPro"/>
</dbReference>
<dbReference type="Gene3D" id="3.20.20.370">
    <property type="entry name" value="Glycoside hydrolase/deacetylase"/>
    <property type="match status" value="1"/>
</dbReference>
<dbReference type="GO" id="GO:0005576">
    <property type="term" value="C:extracellular region"/>
    <property type="evidence" value="ECO:0007669"/>
    <property type="project" value="UniProtKB-SubCell"/>
</dbReference>
<gene>
    <name evidence="4" type="ORF">IPN75_17065</name>
</gene>
<evidence type="ECO:0000313" key="4">
    <source>
        <dbReference type="EMBL" id="MBK8891960.1"/>
    </source>
</evidence>
<feature type="domain" description="NodB homology" evidence="3">
    <location>
        <begin position="75"/>
        <end position="329"/>
    </location>
</feature>
<sequence length="329" mass="36025">MIVRTLCSAISPAGIRARLSVLIFHRVLAAPDPLLAGDPCISRFDEMMGWIKQWFNVLPLDEAVARLGTGSLPARAAAITFDDGYADNLLHAVPVLKRHGLHATFFIATGFLDGGIMWNDRIIEAVRHARTDAIAADRLSLGTVGMATSPEKCAALDRLIPAIKHLPPDKRLDMVESVVEACGAELPRNLMLTSNQLIELRNSGMAIGAHTVSHPILALLSHDQALCEISESRDKLESLLGQPVPLFAYPNGKYGTDYNDEHVRMLRSLGFSAALTTTPGAARETTDPWQLPRFTPWDRTRLGFGLRLVDNFRRYGPAAQTAAQPHQAR</sequence>
<proteinExistence type="predicted"/>
<dbReference type="SUPFAM" id="SSF88713">
    <property type="entry name" value="Glycoside hydrolase/deacetylase"/>
    <property type="match status" value="1"/>
</dbReference>
<dbReference type="PANTHER" id="PTHR34216:SF3">
    <property type="entry name" value="POLY-BETA-1,6-N-ACETYL-D-GLUCOSAMINE N-DEACETYLASE"/>
    <property type="match status" value="1"/>
</dbReference>
<accession>A0A9D7LTU3</accession>
<keyword evidence="2" id="KW-0732">Signal</keyword>
<reference evidence="4" key="1">
    <citation type="submission" date="2020-10" db="EMBL/GenBank/DDBJ databases">
        <title>Connecting structure to function with the recovery of over 1000 high-quality activated sludge metagenome-assembled genomes encoding full-length rRNA genes using long-read sequencing.</title>
        <authorList>
            <person name="Singleton C.M."/>
            <person name="Petriglieri F."/>
            <person name="Kristensen J.M."/>
            <person name="Kirkegaard R.H."/>
            <person name="Michaelsen T.Y."/>
            <person name="Andersen M.H."/>
            <person name="Karst S.M."/>
            <person name="Dueholm M.S."/>
            <person name="Nielsen P.H."/>
            <person name="Albertsen M."/>
        </authorList>
    </citation>
    <scope>NUCLEOTIDE SEQUENCE</scope>
    <source>
        <strain evidence="4">OdNE_18-Q3-R46-58_BAT3C.305</strain>
    </source>
</reference>
<name>A0A9D7LTU3_9RHOO</name>
<dbReference type="GO" id="GO:0016810">
    <property type="term" value="F:hydrolase activity, acting on carbon-nitrogen (but not peptide) bonds"/>
    <property type="evidence" value="ECO:0007669"/>
    <property type="project" value="InterPro"/>
</dbReference>
<protein>
    <submittedName>
        <fullName evidence="4">Polysaccharide deacetylase family protein</fullName>
    </submittedName>
</protein>
<dbReference type="InterPro" id="IPR002509">
    <property type="entry name" value="NODB_dom"/>
</dbReference>
<dbReference type="AlphaFoldDB" id="A0A9D7LTU3"/>
<evidence type="ECO:0000256" key="1">
    <source>
        <dbReference type="ARBA" id="ARBA00004613"/>
    </source>
</evidence>
<dbReference type="PANTHER" id="PTHR34216">
    <property type="match status" value="1"/>
</dbReference>
<organism evidence="4 5">
    <name type="scientific">Candidatus Dechloromonas phosphorivorans</name>
    <dbReference type="NCBI Taxonomy" id="2899244"/>
    <lineage>
        <taxon>Bacteria</taxon>
        <taxon>Pseudomonadati</taxon>
        <taxon>Pseudomonadota</taxon>
        <taxon>Betaproteobacteria</taxon>
        <taxon>Rhodocyclales</taxon>
        <taxon>Azonexaceae</taxon>
        <taxon>Dechloromonas</taxon>
    </lineage>
</organism>
<dbReference type="Pfam" id="PF01522">
    <property type="entry name" value="Polysacc_deac_1"/>
    <property type="match status" value="2"/>
</dbReference>
<evidence type="ECO:0000313" key="5">
    <source>
        <dbReference type="Proteomes" id="UP000808146"/>
    </source>
</evidence>
<evidence type="ECO:0000259" key="3">
    <source>
        <dbReference type="PROSITE" id="PS51677"/>
    </source>
</evidence>
<dbReference type="Proteomes" id="UP000808146">
    <property type="component" value="Unassembled WGS sequence"/>
</dbReference>
<evidence type="ECO:0000256" key="2">
    <source>
        <dbReference type="ARBA" id="ARBA00022729"/>
    </source>
</evidence>
<dbReference type="InterPro" id="IPR051398">
    <property type="entry name" value="Polysacch_Deacetylase"/>
</dbReference>
<dbReference type="InterPro" id="IPR011330">
    <property type="entry name" value="Glyco_hydro/deAcase_b/a-brl"/>
</dbReference>
<dbReference type="EMBL" id="JADKBR010000021">
    <property type="protein sequence ID" value="MBK8891960.1"/>
    <property type="molecule type" value="Genomic_DNA"/>
</dbReference>
<dbReference type="PROSITE" id="PS51677">
    <property type="entry name" value="NODB"/>
    <property type="match status" value="1"/>
</dbReference>